<keyword evidence="4" id="KW-0808">Transferase</keyword>
<keyword evidence="6 15" id="KW-0418">Kinase</keyword>
<dbReference type="PANTHER" id="PTHR43065:SF46">
    <property type="entry name" value="C4-DICARBOXYLATE TRANSPORT SENSOR PROTEIN DCTB"/>
    <property type="match status" value="1"/>
</dbReference>
<dbReference type="InterPro" id="IPR001789">
    <property type="entry name" value="Sig_transdc_resp-reg_receiver"/>
</dbReference>
<evidence type="ECO:0000256" key="9">
    <source>
        <dbReference type="PROSITE-ProRule" id="PRU00169"/>
    </source>
</evidence>
<evidence type="ECO:0000256" key="4">
    <source>
        <dbReference type="ARBA" id="ARBA00022679"/>
    </source>
</evidence>
<dbReference type="PROSITE" id="PS50113">
    <property type="entry name" value="PAC"/>
    <property type="match status" value="1"/>
</dbReference>
<dbReference type="PROSITE" id="PS50112">
    <property type="entry name" value="PAS"/>
    <property type="match status" value="2"/>
</dbReference>
<dbReference type="NCBIfam" id="TIGR00229">
    <property type="entry name" value="sensory_box"/>
    <property type="match status" value="1"/>
</dbReference>
<dbReference type="PROSITE" id="PS50109">
    <property type="entry name" value="HIS_KIN"/>
    <property type="match status" value="1"/>
</dbReference>
<dbReference type="PATRIC" id="fig|319.14.peg.3722"/>
<dbReference type="SUPFAM" id="SSF55874">
    <property type="entry name" value="ATPase domain of HSP90 chaperone/DNA topoisomerase II/histidine kinase"/>
    <property type="match status" value="1"/>
</dbReference>
<evidence type="ECO:0000256" key="2">
    <source>
        <dbReference type="ARBA" id="ARBA00012438"/>
    </source>
</evidence>
<feature type="domain" description="Response regulatory" evidence="12">
    <location>
        <begin position="674"/>
        <end position="783"/>
    </location>
</feature>
<evidence type="ECO:0000259" key="13">
    <source>
        <dbReference type="PROSITE" id="PS50112"/>
    </source>
</evidence>
<dbReference type="SUPFAM" id="SSF47384">
    <property type="entry name" value="Homodimeric domain of signal transducing histidine kinase"/>
    <property type="match status" value="1"/>
</dbReference>
<feature type="coiled-coil region" evidence="10">
    <location>
        <begin position="384"/>
        <end position="421"/>
    </location>
</feature>
<evidence type="ECO:0000256" key="7">
    <source>
        <dbReference type="ARBA" id="ARBA00022840"/>
    </source>
</evidence>
<accession>Q4LBM6</accession>
<dbReference type="CDD" id="cd00156">
    <property type="entry name" value="REC"/>
    <property type="match status" value="2"/>
</dbReference>
<dbReference type="InterPro" id="IPR000014">
    <property type="entry name" value="PAS"/>
</dbReference>
<dbReference type="Gene3D" id="3.40.50.2300">
    <property type="match status" value="2"/>
</dbReference>
<dbReference type="Pfam" id="PF08447">
    <property type="entry name" value="PAS_3"/>
    <property type="match status" value="2"/>
</dbReference>
<evidence type="ECO:0000259" key="14">
    <source>
        <dbReference type="PROSITE" id="PS50113"/>
    </source>
</evidence>
<evidence type="ECO:0000313" key="15">
    <source>
        <dbReference type="EMBL" id="CAI36072.1"/>
    </source>
</evidence>
<feature type="modified residue" description="4-aspartylphosphate" evidence="9">
    <location>
        <position position="722"/>
    </location>
</feature>
<dbReference type="EMBL" id="AJ870974">
    <property type="protein sequence ID" value="CAI36072.1"/>
    <property type="molecule type" value="Genomic_DNA"/>
</dbReference>
<evidence type="ECO:0000259" key="11">
    <source>
        <dbReference type="PROSITE" id="PS50109"/>
    </source>
</evidence>
<dbReference type="SMART" id="SM00091">
    <property type="entry name" value="PAS"/>
    <property type="match status" value="2"/>
</dbReference>
<keyword evidence="5" id="KW-0547">Nucleotide-binding</keyword>
<keyword evidence="8" id="KW-0902">Two-component regulatory system</keyword>
<feature type="domain" description="Response regulatory" evidence="12">
    <location>
        <begin position="7"/>
        <end position="123"/>
    </location>
</feature>
<feature type="domain" description="PAS" evidence="13">
    <location>
        <begin position="317"/>
        <end position="348"/>
    </location>
</feature>
<dbReference type="GO" id="GO:0000155">
    <property type="term" value="F:phosphorelay sensor kinase activity"/>
    <property type="evidence" value="ECO:0007669"/>
    <property type="project" value="InterPro"/>
</dbReference>
<dbReference type="Pfam" id="PF00072">
    <property type="entry name" value="Response_reg"/>
    <property type="match status" value="2"/>
</dbReference>
<evidence type="ECO:0000256" key="6">
    <source>
        <dbReference type="ARBA" id="ARBA00022777"/>
    </source>
</evidence>
<proteinExistence type="predicted"/>
<dbReference type="InterPro" id="IPR036890">
    <property type="entry name" value="HATPase_C_sf"/>
</dbReference>
<dbReference type="Pfam" id="PF02518">
    <property type="entry name" value="HATPase_c"/>
    <property type="match status" value="1"/>
</dbReference>
<dbReference type="CDD" id="cd00082">
    <property type="entry name" value="HisKA"/>
    <property type="match status" value="1"/>
</dbReference>
<dbReference type="InterPro" id="IPR011006">
    <property type="entry name" value="CheY-like_superfamily"/>
</dbReference>
<protein>
    <recommendedName>
        <fullName evidence="2">histidine kinase</fullName>
        <ecNumber evidence="2">2.7.13.3</ecNumber>
    </recommendedName>
</protein>
<dbReference type="InterPro" id="IPR003661">
    <property type="entry name" value="HisK_dim/P_dom"/>
</dbReference>
<dbReference type="PRINTS" id="PR00344">
    <property type="entry name" value="BCTRLSENSOR"/>
</dbReference>
<dbReference type="PROSITE" id="PS50110">
    <property type="entry name" value="RESPONSE_REGULATORY"/>
    <property type="match status" value="2"/>
</dbReference>
<sequence length="786" mass="87249">MPESLLKLLLVEDSIHDVELTLLTLENAGLSIDPVVVHSHASAEVALKRQTFNVIVCDYLLPSSSGLQVLQVAQAHAPDTPFIFLSGVLSGHNSRDTSRHGATDYVLKHNLKMLPKVVWRAVTEVNEREQRILVESELEEVRDRAKLAIEAADMGVWELNLTTSQVIWDDRCKALYDWAPGSSLALTNILSQTHPDDVQLLSDKIRQAISQESTFTAEYRIRLANNEYRWLLFSGRSVFRDGVCIRFSGVLQDISERKEATQTLVTLNESLGERVQLRTRERDRTWELSRELLAVLRADMAPVAFNPAWQSTLGWSSEIIGKSTLQAMVHPEDLSATLAEIQNAVGGVSTKFENRMQHSTGEYRWLSWTVVHEDGLMYAAVRDITEERKVMRQLEKMNQRLIEQIEERERVEETLNQMQRLEVVGQLTAGLAHDFNNLLTIVLTSTALANLALEKGNYDRVSARHRNIQEAGERGAKLTAQLLSFARRQRLDPRSIDLNKTIRGMRDLLHKALGATVWYESRLADDLWTVLADPTQTEMIILNLAINARDAMPEGGALVLKTYNEQVVEGPVRPEDPEPGKYAVFALSDSGSGMTPEIRDKVFEPFFTTKAVGKGSGLGLAQVFGFAKQSGGGVQIESRPGEGTTVAVYFPVAVNVDAPKDIVALSYADSCPKHVLLVDDDDAVREVTQLLLSSLGHHVVTASSGHDALIKLTQEIDIVVTDYSMPGMTGSDLALEIYTRRPELPVIVITGFADIADVGLGTLKVLEKPFTTHALQQAITAAFPLR</sequence>
<evidence type="ECO:0000256" key="3">
    <source>
        <dbReference type="ARBA" id="ARBA00022553"/>
    </source>
</evidence>
<dbReference type="InterPro" id="IPR013655">
    <property type="entry name" value="PAS_fold_3"/>
</dbReference>
<keyword evidence="7" id="KW-0067">ATP-binding</keyword>
<feature type="modified residue" description="4-aspartylphosphate" evidence="9">
    <location>
        <position position="58"/>
    </location>
</feature>
<dbReference type="RefSeq" id="WP_054072884.1">
    <property type="nucleotide sequence ID" value="NZ_LGKY01000010.1"/>
</dbReference>
<dbReference type="InterPro" id="IPR004358">
    <property type="entry name" value="Sig_transdc_His_kin-like_C"/>
</dbReference>
<name>Q4LBM6_PSESH</name>
<dbReference type="SUPFAM" id="SSF52172">
    <property type="entry name" value="CheY-like"/>
    <property type="match status" value="2"/>
</dbReference>
<dbReference type="AlphaFoldDB" id="Q4LBM6"/>
<dbReference type="PANTHER" id="PTHR43065">
    <property type="entry name" value="SENSOR HISTIDINE KINASE"/>
    <property type="match status" value="1"/>
</dbReference>
<dbReference type="Gene3D" id="3.30.450.20">
    <property type="entry name" value="PAS domain"/>
    <property type="match status" value="2"/>
</dbReference>
<evidence type="ECO:0000259" key="12">
    <source>
        <dbReference type="PROSITE" id="PS50110"/>
    </source>
</evidence>
<evidence type="ECO:0000256" key="8">
    <source>
        <dbReference type="ARBA" id="ARBA00023012"/>
    </source>
</evidence>
<evidence type="ECO:0000256" key="10">
    <source>
        <dbReference type="SAM" id="Coils"/>
    </source>
</evidence>
<keyword evidence="3 9" id="KW-0597">Phosphoprotein</keyword>
<dbReference type="EC" id="2.7.13.3" evidence="2"/>
<dbReference type="GO" id="GO:0005524">
    <property type="term" value="F:ATP binding"/>
    <property type="evidence" value="ECO:0007669"/>
    <property type="project" value="UniProtKB-KW"/>
</dbReference>
<reference evidence="15" key="1">
    <citation type="journal article" date="2005" name="Curr. Biol.">
        <title>Exposure to host resistance mechanisms drives evolution of bacterial virulence in plants.</title>
        <authorList>
            <person name="Pitman A.R."/>
            <person name="Jackson R.W."/>
            <person name="Mansfield J.W."/>
            <person name="Kaitell V."/>
            <person name="Thwaites R."/>
            <person name="Arnold D.L."/>
        </authorList>
    </citation>
    <scope>NUCLEOTIDE SEQUENCE</scope>
    <source>
        <strain evidence="15">1302A</strain>
    </source>
</reference>
<feature type="domain" description="PAS" evidence="13">
    <location>
        <begin position="141"/>
        <end position="212"/>
    </location>
</feature>
<dbReference type="SMART" id="SM00388">
    <property type="entry name" value="HisKA"/>
    <property type="match status" value="1"/>
</dbReference>
<keyword evidence="10" id="KW-0175">Coiled coil</keyword>
<dbReference type="SMART" id="SM00387">
    <property type="entry name" value="HATPase_c"/>
    <property type="match status" value="1"/>
</dbReference>
<dbReference type="Gene3D" id="1.10.287.130">
    <property type="match status" value="1"/>
</dbReference>
<dbReference type="SMART" id="SM00448">
    <property type="entry name" value="REC"/>
    <property type="match status" value="2"/>
</dbReference>
<dbReference type="InterPro" id="IPR005467">
    <property type="entry name" value="His_kinase_dom"/>
</dbReference>
<dbReference type="InterPro" id="IPR036097">
    <property type="entry name" value="HisK_dim/P_sf"/>
</dbReference>
<dbReference type="InterPro" id="IPR035965">
    <property type="entry name" value="PAS-like_dom_sf"/>
</dbReference>
<dbReference type="SUPFAM" id="SSF55785">
    <property type="entry name" value="PYP-like sensor domain (PAS domain)"/>
    <property type="match status" value="2"/>
</dbReference>
<dbReference type="SMART" id="SM00086">
    <property type="entry name" value="PAC"/>
    <property type="match status" value="2"/>
</dbReference>
<dbReference type="InterPro" id="IPR001610">
    <property type="entry name" value="PAC"/>
</dbReference>
<dbReference type="InterPro" id="IPR003594">
    <property type="entry name" value="HATPase_dom"/>
</dbReference>
<evidence type="ECO:0000256" key="5">
    <source>
        <dbReference type="ARBA" id="ARBA00022741"/>
    </source>
</evidence>
<dbReference type="CDD" id="cd00130">
    <property type="entry name" value="PAS"/>
    <property type="match status" value="2"/>
</dbReference>
<evidence type="ECO:0000256" key="1">
    <source>
        <dbReference type="ARBA" id="ARBA00000085"/>
    </source>
</evidence>
<comment type="catalytic activity">
    <reaction evidence="1">
        <text>ATP + protein L-histidine = ADP + protein N-phospho-L-histidine.</text>
        <dbReference type="EC" id="2.7.13.3"/>
    </reaction>
</comment>
<dbReference type="InterPro" id="IPR000700">
    <property type="entry name" value="PAS-assoc_C"/>
</dbReference>
<organism evidence="15">
    <name type="scientific">Pseudomonas savastanoi pv. phaseolicola</name>
    <name type="common">Pseudomonas syringae pv. phaseolicola</name>
    <dbReference type="NCBI Taxonomy" id="319"/>
    <lineage>
        <taxon>Bacteria</taxon>
        <taxon>Pseudomonadati</taxon>
        <taxon>Pseudomonadota</taxon>
        <taxon>Gammaproteobacteria</taxon>
        <taxon>Pseudomonadales</taxon>
        <taxon>Pseudomonadaceae</taxon>
        <taxon>Pseudomonas</taxon>
    </lineage>
</organism>
<gene>
    <name evidence="15" type="primary">pph31</name>
</gene>
<feature type="domain" description="Histidine kinase" evidence="11">
    <location>
        <begin position="430"/>
        <end position="654"/>
    </location>
</feature>
<feature type="domain" description="PAC" evidence="14">
    <location>
        <begin position="215"/>
        <end position="266"/>
    </location>
</feature>
<dbReference type="Gene3D" id="3.30.565.10">
    <property type="entry name" value="Histidine kinase-like ATPase, C-terminal domain"/>
    <property type="match status" value="1"/>
</dbReference>